<keyword evidence="3" id="KW-0520">NAD</keyword>
<dbReference type="InterPro" id="IPR006139">
    <property type="entry name" value="D-isomer_2_OHA_DH_cat_dom"/>
</dbReference>
<feature type="domain" description="D-isomer specific 2-hydroxyacid dehydrogenase NAD-binding" evidence="6">
    <location>
        <begin position="154"/>
        <end position="350"/>
    </location>
</feature>
<evidence type="ECO:0000313" key="8">
    <source>
        <dbReference type="Proteomes" id="UP000758603"/>
    </source>
</evidence>
<dbReference type="Pfam" id="PF00389">
    <property type="entry name" value="2-Hacid_dh"/>
    <property type="match status" value="1"/>
</dbReference>
<dbReference type="PANTHER" id="PTHR42789:SF1">
    <property type="entry name" value="D-ISOMER SPECIFIC 2-HYDROXYACID DEHYDROGENASE FAMILY PROTEIN (AFU_ORTHOLOGUE AFUA_6G10090)"/>
    <property type="match status" value="1"/>
</dbReference>
<dbReference type="RefSeq" id="XP_045961459.1">
    <property type="nucleotide sequence ID" value="XM_046102004.1"/>
</dbReference>
<dbReference type="Pfam" id="PF02826">
    <property type="entry name" value="2-Hacid_dh_C"/>
    <property type="match status" value="1"/>
</dbReference>
<keyword evidence="2 4" id="KW-0560">Oxidoreductase</keyword>
<dbReference type="Gene3D" id="3.40.50.720">
    <property type="entry name" value="NAD(P)-binding Rossmann-like Domain"/>
    <property type="match status" value="2"/>
</dbReference>
<evidence type="ECO:0000259" key="5">
    <source>
        <dbReference type="Pfam" id="PF00389"/>
    </source>
</evidence>
<dbReference type="AlphaFoldDB" id="A0A9P8USH7"/>
<accession>A0A9P8USH7</accession>
<gene>
    <name evidence="7" type="ORF">BKA67DRAFT_554622</name>
</gene>
<dbReference type="OrthoDB" id="298012at2759"/>
<dbReference type="Proteomes" id="UP000758603">
    <property type="component" value="Unassembled WGS sequence"/>
</dbReference>
<feature type="domain" description="D-isomer specific 2-hydroxyacid dehydrogenase catalytic" evidence="5">
    <location>
        <begin position="36"/>
        <end position="379"/>
    </location>
</feature>
<dbReference type="InterPro" id="IPR036291">
    <property type="entry name" value="NAD(P)-bd_dom_sf"/>
</dbReference>
<dbReference type="EMBL" id="JAGPXC010000002">
    <property type="protein sequence ID" value="KAH6657225.1"/>
    <property type="molecule type" value="Genomic_DNA"/>
</dbReference>
<dbReference type="PROSITE" id="PS00671">
    <property type="entry name" value="D_2_HYDROXYACID_DH_3"/>
    <property type="match status" value="1"/>
</dbReference>
<protein>
    <submittedName>
        <fullName evidence="7">D-isomer specific 2-hydroxyacid dehydrogenase</fullName>
    </submittedName>
</protein>
<dbReference type="InterPro" id="IPR006140">
    <property type="entry name" value="D-isomer_DH_NAD-bd"/>
</dbReference>
<sequence>MQHYTPASHFPLALRPYSNSCSTAEVVKMPTTKVAVLDDYQELSKPHFDQLQGDKYQVTIFTDTLPPYNHPDTPQDAKNALVKRLEPFEVICTMRERTPFPGDLVSRLPNLKLLLTTGPRNASLDVKAFSDRDIPVAGTVGEKKSPDSTTQHTVALILGLARNLAHDDKVMKSGGWQTQVNTGLSGKVFGTVGLGRLGSATARIMHLAFGMRVHAWSSNLTQEAADETAKAAGLPVEDANGEKTFQVVSREELFSQSDVVSIHIVLSERSRGLVNKDDLNKMKKSALLINTSRGPIVNDDHLLEAAKNGAIRGVAVDVYEVEPLPKQSEWRTTNWGENGRSHVLLTPHMGYVEGEPVSNWYKQQVDNIVRWEKGEPLETVYKDSGY</sequence>
<evidence type="ECO:0000256" key="1">
    <source>
        <dbReference type="ARBA" id="ARBA00005854"/>
    </source>
</evidence>
<dbReference type="GO" id="GO:0051287">
    <property type="term" value="F:NAD binding"/>
    <property type="evidence" value="ECO:0007669"/>
    <property type="project" value="InterPro"/>
</dbReference>
<dbReference type="SUPFAM" id="SSF52283">
    <property type="entry name" value="Formate/glycerate dehydrogenase catalytic domain-like"/>
    <property type="match status" value="1"/>
</dbReference>
<name>A0A9P8USH7_9PEZI</name>
<dbReference type="InterPro" id="IPR029753">
    <property type="entry name" value="D-isomer_DH_CS"/>
</dbReference>
<dbReference type="CDD" id="cd12169">
    <property type="entry name" value="PGDH_like_1"/>
    <property type="match status" value="1"/>
</dbReference>
<dbReference type="SUPFAM" id="SSF51735">
    <property type="entry name" value="NAD(P)-binding Rossmann-fold domains"/>
    <property type="match status" value="1"/>
</dbReference>
<comment type="caution">
    <text evidence="7">The sequence shown here is derived from an EMBL/GenBank/DDBJ whole genome shotgun (WGS) entry which is preliminary data.</text>
</comment>
<evidence type="ECO:0000259" key="6">
    <source>
        <dbReference type="Pfam" id="PF02826"/>
    </source>
</evidence>
<evidence type="ECO:0000256" key="3">
    <source>
        <dbReference type="ARBA" id="ARBA00023027"/>
    </source>
</evidence>
<keyword evidence="8" id="KW-1185">Reference proteome</keyword>
<comment type="similarity">
    <text evidence="1 4">Belongs to the D-isomer specific 2-hydroxyacid dehydrogenase family.</text>
</comment>
<evidence type="ECO:0000256" key="2">
    <source>
        <dbReference type="ARBA" id="ARBA00023002"/>
    </source>
</evidence>
<dbReference type="GO" id="GO:0016616">
    <property type="term" value="F:oxidoreductase activity, acting on the CH-OH group of donors, NAD or NADP as acceptor"/>
    <property type="evidence" value="ECO:0007669"/>
    <property type="project" value="InterPro"/>
</dbReference>
<proteinExistence type="inferred from homology"/>
<organism evidence="7 8">
    <name type="scientific">Truncatella angustata</name>
    <dbReference type="NCBI Taxonomy" id="152316"/>
    <lineage>
        <taxon>Eukaryota</taxon>
        <taxon>Fungi</taxon>
        <taxon>Dikarya</taxon>
        <taxon>Ascomycota</taxon>
        <taxon>Pezizomycotina</taxon>
        <taxon>Sordariomycetes</taxon>
        <taxon>Xylariomycetidae</taxon>
        <taxon>Amphisphaeriales</taxon>
        <taxon>Sporocadaceae</taxon>
        <taxon>Truncatella</taxon>
    </lineage>
</organism>
<dbReference type="GeneID" id="70130896"/>
<evidence type="ECO:0000256" key="4">
    <source>
        <dbReference type="RuleBase" id="RU003719"/>
    </source>
</evidence>
<evidence type="ECO:0000313" key="7">
    <source>
        <dbReference type="EMBL" id="KAH6657225.1"/>
    </source>
</evidence>
<dbReference type="PANTHER" id="PTHR42789">
    <property type="entry name" value="D-ISOMER SPECIFIC 2-HYDROXYACID DEHYDROGENASE FAMILY PROTEIN (AFU_ORTHOLOGUE AFUA_6G10090)"/>
    <property type="match status" value="1"/>
</dbReference>
<reference evidence="7" key="1">
    <citation type="journal article" date="2021" name="Nat. Commun.">
        <title>Genetic determinants of endophytism in the Arabidopsis root mycobiome.</title>
        <authorList>
            <person name="Mesny F."/>
            <person name="Miyauchi S."/>
            <person name="Thiergart T."/>
            <person name="Pickel B."/>
            <person name="Atanasova L."/>
            <person name="Karlsson M."/>
            <person name="Huettel B."/>
            <person name="Barry K.W."/>
            <person name="Haridas S."/>
            <person name="Chen C."/>
            <person name="Bauer D."/>
            <person name="Andreopoulos W."/>
            <person name="Pangilinan J."/>
            <person name="LaButti K."/>
            <person name="Riley R."/>
            <person name="Lipzen A."/>
            <person name="Clum A."/>
            <person name="Drula E."/>
            <person name="Henrissat B."/>
            <person name="Kohler A."/>
            <person name="Grigoriev I.V."/>
            <person name="Martin F.M."/>
            <person name="Hacquard S."/>
        </authorList>
    </citation>
    <scope>NUCLEOTIDE SEQUENCE</scope>
    <source>
        <strain evidence="7">MPI-SDFR-AT-0073</strain>
    </source>
</reference>
<dbReference type="InterPro" id="IPR050857">
    <property type="entry name" value="D-2-hydroxyacid_DH"/>
</dbReference>